<sequence length="108" mass="11242">MKTGRGLCWYPSAGCLAPDGWPEPLSIITCLLTAQRAQPTEGGSPSARLRLCYAPRPGVDTVVGSPSNVSTIPVRQHGHQSSNFGLGNNLVYDQCNGVVAGSSGLTTD</sequence>
<comment type="caution">
    <text evidence="1">The sequence shown here is derived from an EMBL/GenBank/DDBJ whole genome shotgun (WGS) entry which is preliminary data.</text>
</comment>
<name>A0A9N7VU08_PLEPL</name>
<protein>
    <submittedName>
        <fullName evidence="1">Uncharacterized protein</fullName>
    </submittedName>
</protein>
<accession>A0A9N7VU08</accession>
<reference evidence="1" key="1">
    <citation type="submission" date="2020-03" db="EMBL/GenBank/DDBJ databases">
        <authorList>
            <person name="Weist P."/>
        </authorList>
    </citation>
    <scope>NUCLEOTIDE SEQUENCE</scope>
</reference>
<dbReference type="Proteomes" id="UP001153269">
    <property type="component" value="Unassembled WGS sequence"/>
</dbReference>
<evidence type="ECO:0000313" key="1">
    <source>
        <dbReference type="EMBL" id="CAB1459277.1"/>
    </source>
</evidence>
<organism evidence="1 2">
    <name type="scientific">Pleuronectes platessa</name>
    <name type="common">European plaice</name>
    <dbReference type="NCBI Taxonomy" id="8262"/>
    <lineage>
        <taxon>Eukaryota</taxon>
        <taxon>Metazoa</taxon>
        <taxon>Chordata</taxon>
        <taxon>Craniata</taxon>
        <taxon>Vertebrata</taxon>
        <taxon>Euteleostomi</taxon>
        <taxon>Actinopterygii</taxon>
        <taxon>Neopterygii</taxon>
        <taxon>Teleostei</taxon>
        <taxon>Neoteleostei</taxon>
        <taxon>Acanthomorphata</taxon>
        <taxon>Carangaria</taxon>
        <taxon>Pleuronectiformes</taxon>
        <taxon>Pleuronectoidei</taxon>
        <taxon>Pleuronectidae</taxon>
        <taxon>Pleuronectes</taxon>
    </lineage>
</organism>
<keyword evidence="2" id="KW-1185">Reference proteome</keyword>
<proteinExistence type="predicted"/>
<dbReference type="EMBL" id="CADEAL010004424">
    <property type="protein sequence ID" value="CAB1459277.1"/>
    <property type="molecule type" value="Genomic_DNA"/>
</dbReference>
<dbReference type="AlphaFoldDB" id="A0A9N7VU08"/>
<evidence type="ECO:0000313" key="2">
    <source>
        <dbReference type="Proteomes" id="UP001153269"/>
    </source>
</evidence>
<gene>
    <name evidence="1" type="ORF">PLEPLA_LOCUS47114</name>
</gene>